<accession>A0ABX9LTF8</accession>
<comment type="caution">
    <text evidence="1">The sequence shown here is derived from an EMBL/GenBank/DDBJ whole genome shotgun (WGS) entry which is preliminary data.</text>
</comment>
<organism evidence="1 2">
    <name type="scientific">Lactobacillus bombicola</name>
    <dbReference type="NCBI Taxonomy" id="1505723"/>
    <lineage>
        <taxon>Bacteria</taxon>
        <taxon>Bacillati</taxon>
        <taxon>Bacillota</taxon>
        <taxon>Bacilli</taxon>
        <taxon>Lactobacillales</taxon>
        <taxon>Lactobacillaceae</taxon>
        <taxon>Lactobacillus</taxon>
    </lineage>
</organism>
<sequence length="224" mass="26252">MSRKKYNPQNGLTHLLTLREESYEIIAKQVFKNMPNVKKNKANLEFFTYRIKQLAKKGATPTPDEIIGLSIYFFGSSNNWAKLFFPDSDYVTTYSLMTINDLLDRYCTVDSFTDFMKNRNKFNINRGLFDKNVTIKTITMIVISYIIYDLRAINRSKKSTNIIDDYKFYQNNIRTHLKFLVTQTMSNEKALLKLQYSLKKDIDIDNLSPRTLALTIMRTLISLI</sequence>
<protein>
    <submittedName>
        <fullName evidence="1">Uncharacterized protein</fullName>
    </submittedName>
</protein>
<dbReference type="EMBL" id="QOCU01000007">
    <property type="protein sequence ID" value="RHW50335.1"/>
    <property type="molecule type" value="Genomic_DNA"/>
</dbReference>
<gene>
    <name evidence="1" type="ORF">DS834_06710</name>
</gene>
<dbReference type="RefSeq" id="WP_118907189.1">
    <property type="nucleotide sequence ID" value="NZ_QOCU01000007.1"/>
</dbReference>
<dbReference type="Proteomes" id="UP000283380">
    <property type="component" value="Unassembled WGS sequence"/>
</dbReference>
<reference evidence="1 2" key="1">
    <citation type="submission" date="2018-07" db="EMBL/GenBank/DDBJ databases">
        <title>Genome sequences of six Lactobacillus spp. isolated from bumble bee guts.</title>
        <authorList>
            <person name="Motta E.V.S."/>
            <person name="Moran N.A."/>
        </authorList>
    </citation>
    <scope>NUCLEOTIDE SEQUENCE [LARGE SCALE GENOMIC DNA]</scope>
    <source>
        <strain evidence="1 2">BI-4G</strain>
    </source>
</reference>
<evidence type="ECO:0000313" key="2">
    <source>
        <dbReference type="Proteomes" id="UP000283380"/>
    </source>
</evidence>
<proteinExistence type="predicted"/>
<evidence type="ECO:0000313" key="1">
    <source>
        <dbReference type="EMBL" id="RHW50335.1"/>
    </source>
</evidence>
<name>A0ABX9LTF8_9LACO</name>
<keyword evidence="2" id="KW-1185">Reference proteome</keyword>